<dbReference type="Proteomes" id="UP001345963">
    <property type="component" value="Unassembled WGS sequence"/>
</dbReference>
<gene>
    <name evidence="1" type="ORF">ATANTOWER_002733</name>
</gene>
<keyword evidence="2" id="KW-1185">Reference proteome</keyword>
<dbReference type="EMBL" id="JAHUTI010060289">
    <property type="protein sequence ID" value="MED6251771.1"/>
    <property type="molecule type" value="Genomic_DNA"/>
</dbReference>
<evidence type="ECO:0000313" key="2">
    <source>
        <dbReference type="Proteomes" id="UP001345963"/>
    </source>
</evidence>
<organism evidence="1 2">
    <name type="scientific">Ataeniobius toweri</name>
    <dbReference type="NCBI Taxonomy" id="208326"/>
    <lineage>
        <taxon>Eukaryota</taxon>
        <taxon>Metazoa</taxon>
        <taxon>Chordata</taxon>
        <taxon>Craniata</taxon>
        <taxon>Vertebrata</taxon>
        <taxon>Euteleostomi</taxon>
        <taxon>Actinopterygii</taxon>
        <taxon>Neopterygii</taxon>
        <taxon>Teleostei</taxon>
        <taxon>Neoteleostei</taxon>
        <taxon>Acanthomorphata</taxon>
        <taxon>Ovalentaria</taxon>
        <taxon>Atherinomorphae</taxon>
        <taxon>Cyprinodontiformes</taxon>
        <taxon>Goodeidae</taxon>
        <taxon>Ataeniobius</taxon>
    </lineage>
</organism>
<protein>
    <submittedName>
        <fullName evidence="1">Uncharacterized protein</fullName>
    </submittedName>
</protein>
<name>A0ABU7BMT6_9TELE</name>
<sequence length="108" mass="12039">MPSRVKNVVGVVTLSKLCSIIKPQGRARIYVHISHSCSFKPDNKEGYHAVTYYSGRNVFARSSDSSYPVSEQKARIQRRVIDVRNLSGCWSDSSDDRAASCTPCDIVK</sequence>
<comment type="caution">
    <text evidence="1">The sequence shown here is derived from an EMBL/GenBank/DDBJ whole genome shotgun (WGS) entry which is preliminary data.</text>
</comment>
<proteinExistence type="predicted"/>
<accession>A0ABU7BMT6</accession>
<reference evidence="1 2" key="1">
    <citation type="submission" date="2021-07" db="EMBL/GenBank/DDBJ databases">
        <authorList>
            <person name="Palmer J.M."/>
        </authorList>
    </citation>
    <scope>NUCLEOTIDE SEQUENCE [LARGE SCALE GENOMIC DNA]</scope>
    <source>
        <strain evidence="1 2">AT_MEX2019</strain>
        <tissue evidence="1">Muscle</tissue>
    </source>
</reference>
<evidence type="ECO:0000313" key="1">
    <source>
        <dbReference type="EMBL" id="MED6251771.1"/>
    </source>
</evidence>